<evidence type="ECO:0008006" key="4">
    <source>
        <dbReference type="Google" id="ProtNLM"/>
    </source>
</evidence>
<evidence type="ECO:0000313" key="3">
    <source>
        <dbReference type="Proteomes" id="UP000245728"/>
    </source>
</evidence>
<organism evidence="2 3">
    <name type="scientific">Saliniradius amylolyticus</name>
    <dbReference type="NCBI Taxonomy" id="2183582"/>
    <lineage>
        <taxon>Bacteria</taxon>
        <taxon>Pseudomonadati</taxon>
        <taxon>Pseudomonadota</taxon>
        <taxon>Gammaproteobacteria</taxon>
        <taxon>Alteromonadales</taxon>
        <taxon>Alteromonadaceae</taxon>
        <taxon>Saliniradius</taxon>
    </lineage>
</organism>
<dbReference type="Proteomes" id="UP000245728">
    <property type="component" value="Chromosome"/>
</dbReference>
<gene>
    <name evidence="2" type="ORF">HMF8227_01719</name>
</gene>
<keyword evidence="3" id="KW-1185">Reference proteome</keyword>
<evidence type="ECO:0000256" key="1">
    <source>
        <dbReference type="SAM" id="Phobius"/>
    </source>
</evidence>
<protein>
    <recommendedName>
        <fullName evidence="4">Polyketide cyclase</fullName>
    </recommendedName>
</protein>
<feature type="transmembrane region" description="Helical" evidence="1">
    <location>
        <begin position="7"/>
        <end position="25"/>
    </location>
</feature>
<dbReference type="RefSeq" id="WP_109339787.1">
    <property type="nucleotide sequence ID" value="NZ_CP029347.1"/>
</dbReference>
<reference evidence="2 3" key="1">
    <citation type="submission" date="2018-05" db="EMBL/GenBank/DDBJ databases">
        <title>Salinimonas sp. HMF8227 Genome sequencing and assembly.</title>
        <authorList>
            <person name="Kang H."/>
            <person name="Kang J."/>
            <person name="Cha I."/>
            <person name="Kim H."/>
            <person name="Joh K."/>
        </authorList>
    </citation>
    <scope>NUCLEOTIDE SEQUENCE [LARGE SCALE GENOMIC DNA]</scope>
    <source>
        <strain evidence="2 3">HMF8227</strain>
    </source>
</reference>
<accession>A0A2S2E3U8</accession>
<dbReference type="Gene3D" id="3.30.530.20">
    <property type="match status" value="1"/>
</dbReference>
<dbReference type="EMBL" id="CP029347">
    <property type="protein sequence ID" value="AWL12192.1"/>
    <property type="molecule type" value="Genomic_DNA"/>
</dbReference>
<evidence type="ECO:0000313" key="2">
    <source>
        <dbReference type="EMBL" id="AWL12192.1"/>
    </source>
</evidence>
<dbReference type="AlphaFoldDB" id="A0A2S2E3U8"/>
<dbReference type="InterPro" id="IPR023393">
    <property type="entry name" value="START-like_dom_sf"/>
</dbReference>
<keyword evidence="1" id="KW-1133">Transmembrane helix</keyword>
<dbReference type="OrthoDB" id="9807923at2"/>
<sequence length="176" mass="19835">MAALKKLLIGVAIILVVFFGAGFLLPGDFKVERQVIIEAPADEIYPMVVDLRQWQRWGVWFKRDPDMKISYSGSEQGVGMISRWKSETEGNGEMEVIAAEPNKRLVYKLRFPELDMGSTGEVVLRPTDQGTRVTWMDYGNVGVNPVNRYFALMMDSLVGPDFESGLQNLKKLAENT</sequence>
<keyword evidence="1" id="KW-0812">Transmembrane</keyword>
<keyword evidence="1" id="KW-0472">Membrane</keyword>
<dbReference type="Pfam" id="PF10604">
    <property type="entry name" value="Polyketide_cyc2"/>
    <property type="match status" value="1"/>
</dbReference>
<dbReference type="KEGG" id="salh:HMF8227_01719"/>
<dbReference type="SUPFAM" id="SSF55961">
    <property type="entry name" value="Bet v1-like"/>
    <property type="match status" value="1"/>
</dbReference>
<dbReference type="CDD" id="cd07818">
    <property type="entry name" value="SRPBCC_1"/>
    <property type="match status" value="1"/>
</dbReference>
<dbReference type="InterPro" id="IPR019587">
    <property type="entry name" value="Polyketide_cyclase/dehydratase"/>
</dbReference>
<name>A0A2S2E3U8_9ALTE</name>
<proteinExistence type="predicted"/>